<evidence type="ECO:0000313" key="2">
    <source>
        <dbReference type="EMBL" id="RAR48554.1"/>
    </source>
</evidence>
<organism evidence="2 3">
    <name type="scientific">Flavobacterium lacus</name>
    <dbReference type="NCBI Taxonomy" id="1353778"/>
    <lineage>
        <taxon>Bacteria</taxon>
        <taxon>Pseudomonadati</taxon>
        <taxon>Bacteroidota</taxon>
        <taxon>Flavobacteriia</taxon>
        <taxon>Flavobacteriales</taxon>
        <taxon>Flavobacteriaceae</taxon>
        <taxon>Flavobacterium</taxon>
    </lineage>
</organism>
<dbReference type="OrthoDB" id="9811523at2"/>
<dbReference type="InterPro" id="IPR016181">
    <property type="entry name" value="Acyl_CoA_acyltransferase"/>
</dbReference>
<name>A0A328WXF1_9FLAO</name>
<gene>
    <name evidence="2" type="ORF">B0I10_105166</name>
</gene>
<dbReference type="RefSeq" id="WP_112085742.1">
    <property type="nucleotide sequence ID" value="NZ_QLSV01000005.1"/>
</dbReference>
<protein>
    <submittedName>
        <fullName evidence="2">Ribosomal-protein-alanine N-acetyltransferase</fullName>
    </submittedName>
</protein>
<reference evidence="2 3" key="1">
    <citation type="submission" date="2018-06" db="EMBL/GenBank/DDBJ databases">
        <title>Genomic Encyclopedia of Type Strains, Phase III (KMG-III): the genomes of soil and plant-associated and newly described type strains.</title>
        <authorList>
            <person name="Whitman W."/>
        </authorList>
    </citation>
    <scope>NUCLEOTIDE SEQUENCE [LARGE SCALE GENOMIC DNA]</scope>
    <source>
        <strain evidence="2 3">CGMCC 1.12504</strain>
    </source>
</reference>
<dbReference type="EMBL" id="QLSV01000005">
    <property type="protein sequence ID" value="RAR48554.1"/>
    <property type="molecule type" value="Genomic_DNA"/>
</dbReference>
<dbReference type="Gene3D" id="3.40.630.30">
    <property type="match status" value="1"/>
</dbReference>
<dbReference type="GO" id="GO:0008999">
    <property type="term" value="F:protein-N-terminal-alanine acetyltransferase activity"/>
    <property type="evidence" value="ECO:0007669"/>
    <property type="project" value="TreeGrafter"/>
</dbReference>
<evidence type="ECO:0000313" key="3">
    <source>
        <dbReference type="Proteomes" id="UP000249518"/>
    </source>
</evidence>
<comment type="caution">
    <text evidence="2">The sequence shown here is derived from an EMBL/GenBank/DDBJ whole genome shotgun (WGS) entry which is preliminary data.</text>
</comment>
<proteinExistence type="predicted"/>
<dbReference type="Proteomes" id="UP000249518">
    <property type="component" value="Unassembled WGS sequence"/>
</dbReference>
<dbReference type="SUPFAM" id="SSF55729">
    <property type="entry name" value="Acyl-CoA N-acyltransferases (Nat)"/>
    <property type="match status" value="1"/>
</dbReference>
<dbReference type="PROSITE" id="PS51186">
    <property type="entry name" value="GNAT"/>
    <property type="match status" value="1"/>
</dbReference>
<dbReference type="AlphaFoldDB" id="A0A328WXF1"/>
<dbReference type="Pfam" id="PF13302">
    <property type="entry name" value="Acetyltransf_3"/>
    <property type="match status" value="1"/>
</dbReference>
<dbReference type="InterPro" id="IPR000182">
    <property type="entry name" value="GNAT_dom"/>
</dbReference>
<dbReference type="PANTHER" id="PTHR43792:SF9">
    <property type="entry name" value="RIBOSOMAL-PROTEIN-ALANINE ACETYLTRANSFERASE"/>
    <property type="match status" value="1"/>
</dbReference>
<feature type="domain" description="N-acetyltransferase" evidence="1">
    <location>
        <begin position="6"/>
        <end position="174"/>
    </location>
</feature>
<keyword evidence="2" id="KW-0808">Transferase</keyword>
<evidence type="ECO:0000259" key="1">
    <source>
        <dbReference type="PROSITE" id="PS51186"/>
    </source>
</evidence>
<accession>A0A328WXF1</accession>
<dbReference type="GO" id="GO:0005737">
    <property type="term" value="C:cytoplasm"/>
    <property type="evidence" value="ECO:0007669"/>
    <property type="project" value="TreeGrafter"/>
</dbReference>
<sequence>MTTNRFLLRQFTNNDLENVYQGLSDPEVIKYYGISFASLEETKEQIIWFSQLEKDETGIWWAIESIENQEFCGAIGFNNLNKQHKRAEIGFWLLPESWKKGIISEVLPTVCAYAFESLGLHRIEAQVETENTACQNVMKRNKFLYEGTLKDYEFKDGKYVSLDLFAVINPKDVENFL</sequence>
<dbReference type="PANTHER" id="PTHR43792">
    <property type="entry name" value="GNAT FAMILY, PUTATIVE (AFU_ORTHOLOGUE AFUA_3G00765)-RELATED-RELATED"/>
    <property type="match status" value="1"/>
</dbReference>
<dbReference type="InterPro" id="IPR051531">
    <property type="entry name" value="N-acetyltransferase"/>
</dbReference>
<keyword evidence="3" id="KW-1185">Reference proteome</keyword>